<evidence type="ECO:0000313" key="3">
    <source>
        <dbReference type="Proteomes" id="UP000278733"/>
    </source>
</evidence>
<dbReference type="Proteomes" id="UP000278733">
    <property type="component" value="Chromosome"/>
</dbReference>
<dbReference type="Pfam" id="PF14410">
    <property type="entry name" value="GH-E"/>
    <property type="match status" value="1"/>
</dbReference>
<reference evidence="2 3" key="1">
    <citation type="submission" date="2018-12" db="EMBL/GenBank/DDBJ databases">
        <authorList>
            <consortium name="Pathogen Informatics"/>
        </authorList>
    </citation>
    <scope>NUCLEOTIDE SEQUENCE [LARGE SCALE GENOMIC DNA]</scope>
    <source>
        <strain evidence="2 3">NCTC8284</strain>
    </source>
</reference>
<dbReference type="InterPro" id="IPR026835">
    <property type="entry name" value="YqcG_C"/>
</dbReference>
<dbReference type="STRING" id="758.GCA_000730685_00156"/>
<sequence>MTVLKKDLNRFEMPNHRVGVDPHFNRLSQQIDAETGRYLSTGNAVDGLYNRSYLRSETMQKVFADYEKLPNGNYRDLDGNIIKAPIDIGHAYGWEHRRLSLAAKELNLTQKQFNDYVNARPERFRLENMSENRSHKNEMPGKGNIEDIRMDMQNYFKLNK</sequence>
<name>A0A3S4W308_9PAST</name>
<dbReference type="KEGG" id="rpne:NCTC8284_02738"/>
<evidence type="ECO:0000259" key="1">
    <source>
        <dbReference type="Pfam" id="PF14410"/>
    </source>
</evidence>
<feature type="domain" description="Toxin YqcG C-terminal" evidence="1">
    <location>
        <begin position="79"/>
        <end position="138"/>
    </location>
</feature>
<dbReference type="EMBL" id="LR134405">
    <property type="protein sequence ID" value="VEH67541.1"/>
    <property type="molecule type" value="Genomic_DNA"/>
</dbReference>
<gene>
    <name evidence="2" type="ORF">NCTC8284_02738</name>
</gene>
<protein>
    <recommendedName>
        <fullName evidence="1">Toxin YqcG C-terminal domain-containing protein</fullName>
    </recommendedName>
</protein>
<evidence type="ECO:0000313" key="2">
    <source>
        <dbReference type="EMBL" id="VEH67541.1"/>
    </source>
</evidence>
<organism evidence="2 3">
    <name type="scientific">Rodentibacter pneumotropicus</name>
    <dbReference type="NCBI Taxonomy" id="758"/>
    <lineage>
        <taxon>Bacteria</taxon>
        <taxon>Pseudomonadati</taxon>
        <taxon>Pseudomonadota</taxon>
        <taxon>Gammaproteobacteria</taxon>
        <taxon>Pasteurellales</taxon>
        <taxon>Pasteurellaceae</taxon>
        <taxon>Rodentibacter</taxon>
    </lineage>
</organism>
<proteinExistence type="predicted"/>
<dbReference type="AlphaFoldDB" id="A0A3S4W308"/>
<accession>A0A3S4W308</accession>